<keyword evidence="1" id="KW-0812">Transmembrane</keyword>
<feature type="transmembrane region" description="Helical" evidence="1">
    <location>
        <begin position="41"/>
        <end position="58"/>
    </location>
</feature>
<gene>
    <name evidence="2" type="ORF">FBZ90_11015</name>
</gene>
<protein>
    <recommendedName>
        <fullName evidence="4">O-antigen ligase-like membrane protein</fullName>
    </recommendedName>
</protein>
<evidence type="ECO:0000313" key="3">
    <source>
        <dbReference type="Proteomes" id="UP000315751"/>
    </source>
</evidence>
<accession>A0A560H0A8</accession>
<keyword evidence="3" id="KW-1185">Reference proteome</keyword>
<keyword evidence="1" id="KW-0472">Membrane</keyword>
<feature type="transmembrane region" description="Helical" evidence="1">
    <location>
        <begin position="70"/>
        <end position="90"/>
    </location>
</feature>
<feature type="transmembrane region" description="Helical" evidence="1">
    <location>
        <begin position="105"/>
        <end position="126"/>
    </location>
</feature>
<sequence length="485" mass="51096">MTPDPIAPIERRLWQALLLCVPVSATPLLPFGNGTLARPLAIVPAALLLILAAYRLLVLGQRPRLAADGFAALGLFTLYIIVSGLGVVMVQPPDAFKGQTPLDSFIRALLTWGVGVAFYVTARLHIRTAADIQMTLRYLFIGMAASIAFAGVQVVAMAEHGELLRVVQAITDLIAVRYDGLVSRAQGMTFEPSWLATQIIVLLIPALIARAMARQEGVGLPALPGHAPRLGAGFAVAIGGLLFSGSRFGLACIVAMLGLSVFLAALRGRILAAVTFLGVLAAGGGALAAMSGLGTGAGASYVMGPVAYLTQSADLNSIAGGDLATGITDALALAGRFAAAEASALTWLDHPVLGVSLGNNYRYFGEYAPDWAFSTQLFTQGAKEGIGWLDPNSPEKGNAKNLFLRLLSETGVVGFVLFVIFFWRQLFRGPPHDAFHGYFRLASAAALGFSFLNQDTFVDAGLWIPLAICCAMNHLGPQHSAPVRE</sequence>
<feature type="transmembrane region" description="Helical" evidence="1">
    <location>
        <begin position="234"/>
        <end position="264"/>
    </location>
</feature>
<feature type="transmembrane region" description="Helical" evidence="1">
    <location>
        <begin position="402"/>
        <end position="423"/>
    </location>
</feature>
<evidence type="ECO:0008006" key="4">
    <source>
        <dbReference type="Google" id="ProtNLM"/>
    </source>
</evidence>
<dbReference type="AlphaFoldDB" id="A0A560H0A8"/>
<evidence type="ECO:0000256" key="1">
    <source>
        <dbReference type="SAM" id="Phobius"/>
    </source>
</evidence>
<name>A0A560H0A8_9PROT</name>
<evidence type="ECO:0000313" key="2">
    <source>
        <dbReference type="EMBL" id="TWB39551.1"/>
    </source>
</evidence>
<comment type="caution">
    <text evidence="2">The sequence shown here is derived from an EMBL/GenBank/DDBJ whole genome shotgun (WGS) entry which is preliminary data.</text>
</comment>
<proteinExistence type="predicted"/>
<organism evidence="2 3">
    <name type="scientific">Nitrospirillum amazonense</name>
    <dbReference type="NCBI Taxonomy" id="28077"/>
    <lineage>
        <taxon>Bacteria</taxon>
        <taxon>Pseudomonadati</taxon>
        <taxon>Pseudomonadota</taxon>
        <taxon>Alphaproteobacteria</taxon>
        <taxon>Rhodospirillales</taxon>
        <taxon>Azospirillaceae</taxon>
        <taxon>Nitrospirillum</taxon>
    </lineage>
</organism>
<dbReference type="RefSeq" id="WP_145733910.1">
    <property type="nucleotide sequence ID" value="NZ_VITR01000010.1"/>
</dbReference>
<dbReference type="PANTHER" id="PTHR37422:SF13">
    <property type="entry name" value="LIPOPOLYSACCHARIDE BIOSYNTHESIS PROTEIN PA4999-RELATED"/>
    <property type="match status" value="1"/>
</dbReference>
<dbReference type="PANTHER" id="PTHR37422">
    <property type="entry name" value="TEICHURONIC ACID BIOSYNTHESIS PROTEIN TUAE"/>
    <property type="match status" value="1"/>
</dbReference>
<dbReference type="InterPro" id="IPR051533">
    <property type="entry name" value="WaaL-like"/>
</dbReference>
<feature type="transmembrane region" description="Helical" evidence="1">
    <location>
        <begin position="138"/>
        <end position="158"/>
    </location>
</feature>
<feature type="transmembrane region" description="Helical" evidence="1">
    <location>
        <begin position="194"/>
        <end position="213"/>
    </location>
</feature>
<dbReference type="Proteomes" id="UP000315751">
    <property type="component" value="Unassembled WGS sequence"/>
</dbReference>
<keyword evidence="1" id="KW-1133">Transmembrane helix</keyword>
<dbReference type="OrthoDB" id="154631at2"/>
<dbReference type="EMBL" id="VITR01000010">
    <property type="protein sequence ID" value="TWB39551.1"/>
    <property type="molecule type" value="Genomic_DNA"/>
</dbReference>
<feature type="transmembrane region" description="Helical" evidence="1">
    <location>
        <begin position="270"/>
        <end position="293"/>
    </location>
</feature>
<reference evidence="2 3" key="1">
    <citation type="submission" date="2019-06" db="EMBL/GenBank/DDBJ databases">
        <title>Genomic Encyclopedia of Type Strains, Phase IV (KMG-V): Genome sequencing to study the core and pangenomes of soil and plant-associated prokaryotes.</title>
        <authorList>
            <person name="Whitman W."/>
        </authorList>
    </citation>
    <scope>NUCLEOTIDE SEQUENCE [LARGE SCALE GENOMIC DNA]</scope>
    <source>
        <strain evidence="2 3">BR 11622</strain>
    </source>
</reference>